<dbReference type="Pfam" id="PF02469">
    <property type="entry name" value="Fasciclin"/>
    <property type="match status" value="1"/>
</dbReference>
<proteinExistence type="inferred from homology"/>
<comment type="caution">
    <text evidence="5">The sequence shown here is derived from an EMBL/GenBank/DDBJ whole genome shotgun (WGS) entry which is preliminary data.</text>
</comment>
<feature type="transmembrane region" description="Helical" evidence="3">
    <location>
        <begin position="272"/>
        <end position="295"/>
    </location>
</feature>
<dbReference type="Gene3D" id="2.30.180.10">
    <property type="entry name" value="FAS1 domain"/>
    <property type="match status" value="1"/>
</dbReference>
<dbReference type="EMBL" id="JAJJMA010285756">
    <property type="protein sequence ID" value="MCL7046784.1"/>
    <property type="molecule type" value="Genomic_DNA"/>
</dbReference>
<comment type="similarity">
    <text evidence="1">Belongs to the fasciclin-like AGP family.</text>
</comment>
<dbReference type="SUPFAM" id="SSF82153">
    <property type="entry name" value="FAS1 domain"/>
    <property type="match status" value="1"/>
</dbReference>
<keyword evidence="3" id="KW-0472">Membrane</keyword>
<dbReference type="PANTHER" id="PTHR33985:SF5">
    <property type="entry name" value="FASCICLIN-LIKE ARABINOGALACTAN FAMILY PROTEIN"/>
    <property type="match status" value="1"/>
</dbReference>
<evidence type="ECO:0000313" key="5">
    <source>
        <dbReference type="EMBL" id="MCL7046784.1"/>
    </source>
</evidence>
<evidence type="ECO:0000313" key="6">
    <source>
        <dbReference type="Proteomes" id="UP001177140"/>
    </source>
</evidence>
<reference evidence="5" key="1">
    <citation type="submission" date="2022-03" db="EMBL/GenBank/DDBJ databases">
        <title>A functionally conserved STORR gene fusion in Papaver species that diverged 16.8 million years ago.</title>
        <authorList>
            <person name="Catania T."/>
        </authorList>
    </citation>
    <scope>NUCLEOTIDE SEQUENCE</scope>
    <source>
        <strain evidence="5">S-191538</strain>
    </source>
</reference>
<organism evidence="5 6">
    <name type="scientific">Papaver nudicaule</name>
    <name type="common">Iceland poppy</name>
    <dbReference type="NCBI Taxonomy" id="74823"/>
    <lineage>
        <taxon>Eukaryota</taxon>
        <taxon>Viridiplantae</taxon>
        <taxon>Streptophyta</taxon>
        <taxon>Embryophyta</taxon>
        <taxon>Tracheophyta</taxon>
        <taxon>Spermatophyta</taxon>
        <taxon>Magnoliopsida</taxon>
        <taxon>Ranunculales</taxon>
        <taxon>Papaveraceae</taxon>
        <taxon>Papaveroideae</taxon>
        <taxon>Papaver</taxon>
    </lineage>
</organism>
<evidence type="ECO:0000259" key="4">
    <source>
        <dbReference type="PROSITE" id="PS50213"/>
    </source>
</evidence>
<keyword evidence="6" id="KW-1185">Reference proteome</keyword>
<protein>
    <recommendedName>
        <fullName evidence="4">FAS1 domain-containing protein</fullName>
    </recommendedName>
</protein>
<name>A0AA42B0M3_PAPNU</name>
<gene>
    <name evidence="5" type="ORF">MKW94_019132</name>
</gene>
<evidence type="ECO:0000256" key="2">
    <source>
        <dbReference type="SAM" id="MobiDB-lite"/>
    </source>
</evidence>
<keyword evidence="3" id="KW-1133">Transmembrane helix</keyword>
<dbReference type="PROSITE" id="PS50213">
    <property type="entry name" value="FAS1"/>
    <property type="match status" value="1"/>
</dbReference>
<dbReference type="PANTHER" id="PTHR33985">
    <property type="entry name" value="OS02G0491300 PROTEIN-RELATED"/>
    <property type="match status" value="1"/>
</dbReference>
<feature type="region of interest" description="Disordered" evidence="2">
    <location>
        <begin position="198"/>
        <end position="235"/>
    </location>
</feature>
<feature type="transmembrane region" description="Helical" evidence="3">
    <location>
        <begin position="248"/>
        <end position="266"/>
    </location>
</feature>
<dbReference type="InterPro" id="IPR052806">
    <property type="entry name" value="Fasciclin-like_AGP"/>
</dbReference>
<dbReference type="InterPro" id="IPR036378">
    <property type="entry name" value="FAS1_dom_sf"/>
</dbReference>
<sequence>MVMSGSSMATYLMVSLILLIPALLIAVTVSDRQQQTPIDLLPGSSSLNIFKKAASSEQQLQNILEALVATQDYSNWAEVLSITDPFTFPITATFLIPADNPFINTTTTSSSHESLSSTISYHIIPQQLPFSVLQTFGINSRIPTLLPGNTILVTNNSQSNYTINEIPITNPDMYMNGAVVVHGIKSTLNYTVFGSAKDDSSGFPEDPFSYDGDDDNKKKNESTLAGGGSQGQRGITVSSDGTTFKKRVFISISCIMIYSCYLMVQFLELDPYLLQCIQIILLMKLMITWGFYWLVAGF</sequence>
<evidence type="ECO:0000256" key="3">
    <source>
        <dbReference type="SAM" id="Phobius"/>
    </source>
</evidence>
<dbReference type="Proteomes" id="UP001177140">
    <property type="component" value="Unassembled WGS sequence"/>
</dbReference>
<accession>A0AA42B0M3</accession>
<evidence type="ECO:0000256" key="1">
    <source>
        <dbReference type="ARBA" id="ARBA00007843"/>
    </source>
</evidence>
<dbReference type="AlphaFoldDB" id="A0AA42B0M3"/>
<feature type="transmembrane region" description="Helical" evidence="3">
    <location>
        <begin position="12"/>
        <end position="29"/>
    </location>
</feature>
<dbReference type="SMART" id="SM00554">
    <property type="entry name" value="FAS1"/>
    <property type="match status" value="1"/>
</dbReference>
<dbReference type="FunFam" id="2.30.180.10:FF:000046">
    <property type="entry name" value="Fasciclin-like arabinogalactan family protein"/>
    <property type="match status" value="1"/>
</dbReference>
<feature type="domain" description="FAS1" evidence="4">
    <location>
        <begin position="60"/>
        <end position="188"/>
    </location>
</feature>
<dbReference type="InterPro" id="IPR000782">
    <property type="entry name" value="FAS1_domain"/>
</dbReference>
<keyword evidence="3" id="KW-0812">Transmembrane</keyword>